<evidence type="ECO:0000313" key="1">
    <source>
        <dbReference type="Proteomes" id="UP000887563"/>
    </source>
</evidence>
<reference evidence="2" key="1">
    <citation type="submission" date="2022-11" db="UniProtKB">
        <authorList>
            <consortium name="WormBaseParasite"/>
        </authorList>
    </citation>
    <scope>IDENTIFICATION</scope>
</reference>
<accession>A0A914MRB4</accession>
<dbReference type="WBParaSite" id="Minc3s01985g27597">
    <property type="protein sequence ID" value="Minc3s01985g27597"/>
    <property type="gene ID" value="Minc3s01985g27597"/>
</dbReference>
<sequence>MGMLINCQLFPFPPFCDIFQVRPFCTQACGQCKEQASCTGIKDLCDIIRGVCGTLGCLCL</sequence>
<protein>
    <submittedName>
        <fullName evidence="2">ShKT domain-containing protein</fullName>
    </submittedName>
</protein>
<evidence type="ECO:0000313" key="2">
    <source>
        <dbReference type="WBParaSite" id="Minc3s01985g27597"/>
    </source>
</evidence>
<keyword evidence="1" id="KW-1185">Reference proteome</keyword>
<dbReference type="AlphaFoldDB" id="A0A914MRB4"/>
<organism evidence="1 2">
    <name type="scientific">Meloidogyne incognita</name>
    <name type="common">Southern root-knot nematode worm</name>
    <name type="synonym">Oxyuris incognita</name>
    <dbReference type="NCBI Taxonomy" id="6306"/>
    <lineage>
        <taxon>Eukaryota</taxon>
        <taxon>Metazoa</taxon>
        <taxon>Ecdysozoa</taxon>
        <taxon>Nematoda</taxon>
        <taxon>Chromadorea</taxon>
        <taxon>Rhabditida</taxon>
        <taxon>Tylenchina</taxon>
        <taxon>Tylenchomorpha</taxon>
        <taxon>Tylenchoidea</taxon>
        <taxon>Meloidogynidae</taxon>
        <taxon>Meloidogyninae</taxon>
        <taxon>Meloidogyne</taxon>
        <taxon>Meloidogyne incognita group</taxon>
    </lineage>
</organism>
<proteinExistence type="predicted"/>
<name>A0A914MRB4_MELIC</name>
<dbReference type="Proteomes" id="UP000887563">
    <property type="component" value="Unplaced"/>
</dbReference>